<dbReference type="InterPro" id="IPR051547">
    <property type="entry name" value="TDP2-like"/>
</dbReference>
<dbReference type="Gene3D" id="3.60.10.10">
    <property type="entry name" value="Endonuclease/exonuclease/phosphatase"/>
    <property type="match status" value="1"/>
</dbReference>
<proteinExistence type="predicted"/>
<dbReference type="InterPro" id="IPR036691">
    <property type="entry name" value="Endo/exonu/phosph_ase_sf"/>
</dbReference>
<keyword evidence="6" id="KW-0378">Hydrolase</keyword>
<evidence type="ECO:0000259" key="9">
    <source>
        <dbReference type="Pfam" id="PF03372"/>
    </source>
</evidence>
<dbReference type="Proteomes" id="UP000448943">
    <property type="component" value="Unassembled WGS sequence"/>
</dbReference>
<dbReference type="GO" id="GO:0006302">
    <property type="term" value="P:double-strand break repair"/>
    <property type="evidence" value="ECO:0007669"/>
    <property type="project" value="TreeGrafter"/>
</dbReference>
<keyword evidence="3" id="KW-0540">Nuclease</keyword>
<dbReference type="GO" id="GO:0003697">
    <property type="term" value="F:single-stranded DNA binding"/>
    <property type="evidence" value="ECO:0007669"/>
    <property type="project" value="TreeGrafter"/>
</dbReference>
<dbReference type="GO" id="GO:0005737">
    <property type="term" value="C:cytoplasm"/>
    <property type="evidence" value="ECO:0007669"/>
    <property type="project" value="TreeGrafter"/>
</dbReference>
<keyword evidence="4" id="KW-0479">Metal-binding</keyword>
<evidence type="ECO:0000256" key="5">
    <source>
        <dbReference type="ARBA" id="ARBA00022763"/>
    </source>
</evidence>
<gene>
    <name evidence="10" type="ORF">ERL59_02520</name>
</gene>
<keyword evidence="7" id="KW-0460">Magnesium</keyword>
<comment type="cofactor">
    <cofactor evidence="2">
        <name>Mg(2+)</name>
        <dbReference type="ChEBI" id="CHEBI:18420"/>
    </cofactor>
</comment>
<keyword evidence="10" id="KW-0255">Endonuclease</keyword>
<dbReference type="InterPro" id="IPR005135">
    <property type="entry name" value="Endo/exonuclease/phosphatase"/>
</dbReference>
<name>A0A6N9Q1C1_9BACL</name>
<feature type="domain" description="Endonuclease/exonuclease/phosphatase" evidence="9">
    <location>
        <begin position="1"/>
        <end position="296"/>
    </location>
</feature>
<keyword evidence="8" id="KW-0234">DNA repair</keyword>
<evidence type="ECO:0000256" key="2">
    <source>
        <dbReference type="ARBA" id="ARBA00001946"/>
    </source>
</evidence>
<comment type="cofactor">
    <cofactor evidence="1">
        <name>Mn(2+)</name>
        <dbReference type="ChEBI" id="CHEBI:29035"/>
    </cofactor>
</comment>
<dbReference type="GO" id="GO:0046872">
    <property type="term" value="F:metal ion binding"/>
    <property type="evidence" value="ECO:0007669"/>
    <property type="project" value="UniProtKB-KW"/>
</dbReference>
<reference evidence="10 11" key="1">
    <citation type="submission" date="2019-01" db="EMBL/GenBank/DDBJ databases">
        <title>Chengkuizengella sp. nov., isolated from deep-sea sediment of East Pacific Ocean.</title>
        <authorList>
            <person name="Yang J."/>
            <person name="Lai Q."/>
            <person name="Shao Z."/>
        </authorList>
    </citation>
    <scope>NUCLEOTIDE SEQUENCE [LARGE SCALE GENOMIC DNA]</scope>
    <source>
        <strain evidence="10 11">YPA3-1-1</strain>
    </source>
</reference>
<dbReference type="SUPFAM" id="SSF56219">
    <property type="entry name" value="DNase I-like"/>
    <property type="match status" value="1"/>
</dbReference>
<evidence type="ECO:0000256" key="8">
    <source>
        <dbReference type="ARBA" id="ARBA00023204"/>
    </source>
</evidence>
<organism evidence="10 11">
    <name type="scientific">Chengkuizengella marina</name>
    <dbReference type="NCBI Taxonomy" id="2507566"/>
    <lineage>
        <taxon>Bacteria</taxon>
        <taxon>Bacillati</taxon>
        <taxon>Bacillota</taxon>
        <taxon>Bacilli</taxon>
        <taxon>Bacillales</taxon>
        <taxon>Paenibacillaceae</taxon>
        <taxon>Chengkuizengella</taxon>
    </lineage>
</organism>
<keyword evidence="11" id="KW-1185">Reference proteome</keyword>
<evidence type="ECO:0000313" key="10">
    <source>
        <dbReference type="EMBL" id="NBI27834.1"/>
    </source>
</evidence>
<evidence type="ECO:0000256" key="4">
    <source>
        <dbReference type="ARBA" id="ARBA00022723"/>
    </source>
</evidence>
<evidence type="ECO:0000256" key="7">
    <source>
        <dbReference type="ARBA" id="ARBA00022842"/>
    </source>
</evidence>
<protein>
    <submittedName>
        <fullName evidence="10">Endonuclease</fullName>
    </submittedName>
</protein>
<dbReference type="GO" id="GO:0004519">
    <property type="term" value="F:endonuclease activity"/>
    <property type="evidence" value="ECO:0007669"/>
    <property type="project" value="UniProtKB-KW"/>
</dbReference>
<accession>A0A6N9Q1C1</accession>
<comment type="caution">
    <text evidence="10">The sequence shown here is derived from an EMBL/GenBank/DDBJ whole genome shotgun (WGS) entry which is preliminary data.</text>
</comment>
<evidence type="ECO:0000256" key="3">
    <source>
        <dbReference type="ARBA" id="ARBA00022722"/>
    </source>
</evidence>
<dbReference type="EMBL" id="SIJB01000007">
    <property type="protein sequence ID" value="NBI27834.1"/>
    <property type="molecule type" value="Genomic_DNA"/>
</dbReference>
<evidence type="ECO:0000313" key="11">
    <source>
        <dbReference type="Proteomes" id="UP000448943"/>
    </source>
</evidence>
<dbReference type="PANTHER" id="PTHR15822">
    <property type="entry name" value="TRAF AND TNF RECEPTOR-ASSOCIATED PROTEIN"/>
    <property type="match status" value="1"/>
</dbReference>
<dbReference type="PANTHER" id="PTHR15822:SF4">
    <property type="entry name" value="TYROSYL-DNA PHOSPHODIESTERASE 2"/>
    <property type="match status" value="1"/>
</dbReference>
<sequence length="307" mass="34455">MTWNIYFGADLEPLIGTTPEEVPQVTTKIFNQFKQTNFRERAKSISQQMKNIKPHLIGLQEVALWTVRSLTTKYETNFLTILLEELKRMGLDYGVVAINHNFSSELPSSTGDLIRILDRDVILAKKSAGLCFCNIQEENFSRNLVVPIGGVLFTVLRGWSSVDICFQGQKFRLLNTHLEGNSVDIRMEQAEELLNGPANTTLPLLFLGDFNSNAEGVIKPTYDLLINFGFTDVWNISGVGSGFTAFQVRDLLNPISALTERIDLILIKGNFNIEVSNTVGDKQKDRTLSGLWPSDHAGVLIRYIQII</sequence>
<evidence type="ECO:0000256" key="6">
    <source>
        <dbReference type="ARBA" id="ARBA00022801"/>
    </source>
</evidence>
<evidence type="ECO:0000256" key="1">
    <source>
        <dbReference type="ARBA" id="ARBA00001936"/>
    </source>
</evidence>
<dbReference type="Pfam" id="PF03372">
    <property type="entry name" value="Exo_endo_phos"/>
    <property type="match status" value="1"/>
</dbReference>
<dbReference type="GO" id="GO:0070260">
    <property type="term" value="F:5'-tyrosyl-DNA phosphodiesterase activity"/>
    <property type="evidence" value="ECO:0007669"/>
    <property type="project" value="TreeGrafter"/>
</dbReference>
<dbReference type="OrthoDB" id="9787701at2"/>
<dbReference type="AlphaFoldDB" id="A0A6N9Q1C1"/>
<keyword evidence="5" id="KW-0227">DNA damage</keyword>